<dbReference type="AlphaFoldDB" id="A0A1G2SYB4"/>
<accession>A0A1G2SYB4</accession>
<dbReference type="GO" id="GO:0046872">
    <property type="term" value="F:metal ion binding"/>
    <property type="evidence" value="ECO:0007669"/>
    <property type="project" value="UniProtKB-KW"/>
</dbReference>
<sequence length="179" mass="20693">MAKLFEERKFNIPKLEGISEIAIETHLKLYAGYVKNVNDLLEEKDYNRQFPFEFDGMRMHEYYFAQFEGGSTPLTTESPLSQAGLELEKFKAIALTRGVGWATIYYDPTSKQFLNAWVDEHHLGILTGLAPILVLDMWEHAYFIDYTPVEKKKYIDAFFANLNWRVCEENFLEASGGKG</sequence>
<dbReference type="InterPro" id="IPR036324">
    <property type="entry name" value="Mn/Fe_SOD_N_sf"/>
</dbReference>
<dbReference type="PROSITE" id="PS00088">
    <property type="entry name" value="SOD_MN"/>
    <property type="match status" value="1"/>
</dbReference>
<evidence type="ECO:0000313" key="6">
    <source>
        <dbReference type="EMBL" id="OHA89993.1"/>
    </source>
</evidence>
<keyword evidence="4" id="KW-0560">Oxidoreductase</keyword>
<dbReference type="Proteomes" id="UP000178538">
    <property type="component" value="Unassembled WGS sequence"/>
</dbReference>
<dbReference type="PANTHER" id="PTHR11404">
    <property type="entry name" value="SUPEROXIDE DISMUTASE 2"/>
    <property type="match status" value="1"/>
</dbReference>
<dbReference type="PANTHER" id="PTHR11404:SF6">
    <property type="entry name" value="SUPEROXIDE DISMUTASE [MN], MITOCHONDRIAL"/>
    <property type="match status" value="1"/>
</dbReference>
<proteinExistence type="inferred from homology"/>
<dbReference type="Pfam" id="PF02777">
    <property type="entry name" value="Sod_Fe_C"/>
    <property type="match status" value="1"/>
</dbReference>
<dbReference type="EC" id="1.15.1.1" evidence="2"/>
<comment type="similarity">
    <text evidence="1">Belongs to the iron/manganese superoxide dismutase family.</text>
</comment>
<reference evidence="6 7" key="1">
    <citation type="journal article" date="2016" name="Nat. Commun.">
        <title>Thousands of microbial genomes shed light on interconnected biogeochemical processes in an aquifer system.</title>
        <authorList>
            <person name="Anantharaman K."/>
            <person name="Brown C.T."/>
            <person name="Hug L.A."/>
            <person name="Sharon I."/>
            <person name="Castelle C.J."/>
            <person name="Probst A.J."/>
            <person name="Thomas B.C."/>
            <person name="Singh A."/>
            <person name="Wilkins M.J."/>
            <person name="Karaoz U."/>
            <person name="Brodie E.L."/>
            <person name="Williams K.H."/>
            <person name="Hubbard S.S."/>
            <person name="Banfield J.F."/>
        </authorList>
    </citation>
    <scope>NUCLEOTIDE SEQUENCE [LARGE SCALE GENOMIC DNA]</scope>
</reference>
<dbReference type="SUPFAM" id="SSF54719">
    <property type="entry name" value="Fe,Mn superoxide dismutase (SOD), C-terminal domain"/>
    <property type="match status" value="1"/>
</dbReference>
<evidence type="ECO:0000256" key="1">
    <source>
        <dbReference type="ARBA" id="ARBA00008714"/>
    </source>
</evidence>
<evidence type="ECO:0000256" key="4">
    <source>
        <dbReference type="ARBA" id="ARBA00023002"/>
    </source>
</evidence>
<dbReference type="GO" id="GO:0004784">
    <property type="term" value="F:superoxide dismutase activity"/>
    <property type="evidence" value="ECO:0007669"/>
    <property type="project" value="UniProtKB-EC"/>
</dbReference>
<evidence type="ECO:0000259" key="5">
    <source>
        <dbReference type="Pfam" id="PF02777"/>
    </source>
</evidence>
<feature type="domain" description="Manganese/iron superoxide dismutase C-terminal" evidence="5">
    <location>
        <begin position="88"/>
        <end position="169"/>
    </location>
</feature>
<dbReference type="SUPFAM" id="SSF46609">
    <property type="entry name" value="Fe,Mn superoxide dismutase (SOD), N-terminal domain"/>
    <property type="match status" value="1"/>
</dbReference>
<evidence type="ECO:0000256" key="3">
    <source>
        <dbReference type="ARBA" id="ARBA00022723"/>
    </source>
</evidence>
<evidence type="ECO:0000256" key="2">
    <source>
        <dbReference type="ARBA" id="ARBA00012682"/>
    </source>
</evidence>
<gene>
    <name evidence="6" type="ORF">A2832_01755</name>
</gene>
<organism evidence="6 7">
    <name type="scientific">Candidatus Zambryskibacteria bacterium RIFCSPHIGHO2_01_FULL_44_22b</name>
    <dbReference type="NCBI Taxonomy" id="1802737"/>
    <lineage>
        <taxon>Bacteria</taxon>
        <taxon>Candidatus Zambryskiibacteriota</taxon>
    </lineage>
</organism>
<dbReference type="InterPro" id="IPR036314">
    <property type="entry name" value="SOD_C_sf"/>
</dbReference>
<comment type="caution">
    <text evidence="6">The sequence shown here is derived from an EMBL/GenBank/DDBJ whole genome shotgun (WGS) entry which is preliminary data.</text>
</comment>
<name>A0A1G2SYB4_9BACT</name>
<protein>
    <recommendedName>
        <fullName evidence="2">superoxide dismutase</fullName>
        <ecNumber evidence="2">1.15.1.1</ecNumber>
    </recommendedName>
</protein>
<keyword evidence="3" id="KW-0479">Metal-binding</keyword>
<dbReference type="InterPro" id="IPR019833">
    <property type="entry name" value="Mn/Fe_SOD_BS"/>
</dbReference>
<evidence type="ECO:0000313" key="7">
    <source>
        <dbReference type="Proteomes" id="UP000178538"/>
    </source>
</evidence>
<dbReference type="Gene3D" id="3.55.40.20">
    <property type="entry name" value="Iron/manganese superoxide dismutase, C-terminal domain"/>
    <property type="match status" value="1"/>
</dbReference>
<dbReference type="STRING" id="1802737.A2832_01755"/>
<dbReference type="EMBL" id="MHVG01000021">
    <property type="protein sequence ID" value="OHA89993.1"/>
    <property type="molecule type" value="Genomic_DNA"/>
</dbReference>
<dbReference type="InterPro" id="IPR050265">
    <property type="entry name" value="Fe/Mn_Superoxide_Dismutase"/>
</dbReference>
<dbReference type="InterPro" id="IPR019832">
    <property type="entry name" value="Mn/Fe_SOD_C"/>
</dbReference>